<dbReference type="InterPro" id="IPR011990">
    <property type="entry name" value="TPR-like_helical_dom_sf"/>
</dbReference>
<name>A0A417XZT6_9ACTN</name>
<dbReference type="AlphaFoldDB" id="A0A417XZT6"/>
<feature type="domain" description="OmpR/PhoB-type" evidence="7">
    <location>
        <begin position="16"/>
        <end position="111"/>
    </location>
</feature>
<keyword evidence="2" id="KW-0805">Transcription regulation</keyword>
<evidence type="ECO:0000259" key="7">
    <source>
        <dbReference type="PROSITE" id="PS51755"/>
    </source>
</evidence>
<dbReference type="InterPro" id="IPR001867">
    <property type="entry name" value="OmpR/PhoB-type_DNA-bd"/>
</dbReference>
<gene>
    <name evidence="8" type="ORF">D0Z08_16355</name>
</gene>
<dbReference type="InterPro" id="IPR036388">
    <property type="entry name" value="WH-like_DNA-bd_sf"/>
</dbReference>
<dbReference type="InterPro" id="IPR005158">
    <property type="entry name" value="BTAD"/>
</dbReference>
<organism evidence="8 9">
    <name type="scientific">Nocardioides immobilis</name>
    <dbReference type="NCBI Taxonomy" id="2049295"/>
    <lineage>
        <taxon>Bacteria</taxon>
        <taxon>Bacillati</taxon>
        <taxon>Actinomycetota</taxon>
        <taxon>Actinomycetes</taxon>
        <taxon>Propionibacteriales</taxon>
        <taxon>Nocardioidaceae</taxon>
        <taxon>Nocardioides</taxon>
    </lineage>
</organism>
<comment type="similarity">
    <text evidence="1">Belongs to the AfsR/DnrI/RedD regulatory family.</text>
</comment>
<dbReference type="Gene3D" id="1.25.40.10">
    <property type="entry name" value="Tetratricopeptide repeat domain"/>
    <property type="match status" value="1"/>
</dbReference>
<feature type="DNA-binding region" description="OmpR/PhoB-type" evidence="5">
    <location>
        <begin position="16"/>
        <end position="111"/>
    </location>
</feature>
<evidence type="ECO:0000256" key="4">
    <source>
        <dbReference type="ARBA" id="ARBA00023163"/>
    </source>
</evidence>
<keyword evidence="9" id="KW-1185">Reference proteome</keyword>
<dbReference type="GO" id="GO:0000160">
    <property type="term" value="P:phosphorelay signal transduction system"/>
    <property type="evidence" value="ECO:0007669"/>
    <property type="project" value="InterPro"/>
</dbReference>
<evidence type="ECO:0000256" key="1">
    <source>
        <dbReference type="ARBA" id="ARBA00005820"/>
    </source>
</evidence>
<sequence length="202" mass="21528">MRGHRGGAGMGGFPGQTTETTSSLGIQALGAVQVSRDGVEQKIGGTRQRRLLSVLLIHRDRVVSVDRVAEVVFEGEPTDAAATTLRSYVARLRRTLGNAVVTRSPGYQLDTAGIAIDVVDFEAGVQAGRAALQRQDPAGAVERLNTALALWHGDAYAEFADEPWAYPEAQRLAELAGDSWASRRGRVAGWPGPPRRDGSLLG</sequence>
<feature type="region of interest" description="Disordered" evidence="6">
    <location>
        <begin position="183"/>
        <end position="202"/>
    </location>
</feature>
<comment type="caution">
    <text evidence="8">The sequence shown here is derived from an EMBL/GenBank/DDBJ whole genome shotgun (WGS) entry which is preliminary data.</text>
</comment>
<evidence type="ECO:0000256" key="6">
    <source>
        <dbReference type="SAM" id="MobiDB-lite"/>
    </source>
</evidence>
<dbReference type="PANTHER" id="PTHR35807:SF1">
    <property type="entry name" value="TRANSCRIPTIONAL REGULATOR REDD"/>
    <property type="match status" value="1"/>
</dbReference>
<dbReference type="SUPFAM" id="SSF48452">
    <property type="entry name" value="TPR-like"/>
    <property type="match status" value="1"/>
</dbReference>
<accession>A0A417XZT6</accession>
<evidence type="ECO:0000313" key="9">
    <source>
        <dbReference type="Proteomes" id="UP000283644"/>
    </source>
</evidence>
<dbReference type="OrthoDB" id="134501at2"/>
<dbReference type="PROSITE" id="PS51755">
    <property type="entry name" value="OMPR_PHOB"/>
    <property type="match status" value="1"/>
</dbReference>
<dbReference type="InterPro" id="IPR016032">
    <property type="entry name" value="Sig_transdc_resp-reg_C-effctor"/>
</dbReference>
<evidence type="ECO:0000256" key="3">
    <source>
        <dbReference type="ARBA" id="ARBA00023125"/>
    </source>
</evidence>
<dbReference type="Gene3D" id="1.10.10.10">
    <property type="entry name" value="Winged helix-like DNA-binding domain superfamily/Winged helix DNA-binding domain"/>
    <property type="match status" value="1"/>
</dbReference>
<dbReference type="SUPFAM" id="SSF46894">
    <property type="entry name" value="C-terminal effector domain of the bipartite response regulators"/>
    <property type="match status" value="1"/>
</dbReference>
<dbReference type="InterPro" id="IPR051677">
    <property type="entry name" value="AfsR-DnrI-RedD_regulator"/>
</dbReference>
<keyword evidence="4" id="KW-0804">Transcription</keyword>
<evidence type="ECO:0000313" key="8">
    <source>
        <dbReference type="EMBL" id="RHW25912.1"/>
    </source>
</evidence>
<keyword evidence="3 5" id="KW-0238">DNA-binding</keyword>
<dbReference type="EMBL" id="QXGH01000020">
    <property type="protein sequence ID" value="RHW25912.1"/>
    <property type="molecule type" value="Genomic_DNA"/>
</dbReference>
<dbReference type="GO" id="GO:0003677">
    <property type="term" value="F:DNA binding"/>
    <property type="evidence" value="ECO:0007669"/>
    <property type="project" value="UniProtKB-UniRule"/>
</dbReference>
<dbReference type="Proteomes" id="UP000283644">
    <property type="component" value="Unassembled WGS sequence"/>
</dbReference>
<evidence type="ECO:0000256" key="5">
    <source>
        <dbReference type="PROSITE-ProRule" id="PRU01091"/>
    </source>
</evidence>
<dbReference type="PANTHER" id="PTHR35807">
    <property type="entry name" value="TRANSCRIPTIONAL REGULATOR REDD-RELATED"/>
    <property type="match status" value="1"/>
</dbReference>
<dbReference type="Pfam" id="PF03704">
    <property type="entry name" value="BTAD"/>
    <property type="match status" value="1"/>
</dbReference>
<proteinExistence type="inferred from homology"/>
<dbReference type="GO" id="GO:0006355">
    <property type="term" value="P:regulation of DNA-templated transcription"/>
    <property type="evidence" value="ECO:0007669"/>
    <property type="project" value="InterPro"/>
</dbReference>
<evidence type="ECO:0000256" key="2">
    <source>
        <dbReference type="ARBA" id="ARBA00023015"/>
    </source>
</evidence>
<dbReference type="Pfam" id="PF00486">
    <property type="entry name" value="Trans_reg_C"/>
    <property type="match status" value="1"/>
</dbReference>
<reference evidence="8 9" key="1">
    <citation type="submission" date="2018-09" db="EMBL/GenBank/DDBJ databases">
        <title>Genome sequencing of Nocardioides immobilis CCTCC AB 2017083 for comparison to Nocardioides silvaticus.</title>
        <authorList>
            <person name="Li C."/>
            <person name="Wang G."/>
        </authorList>
    </citation>
    <scope>NUCLEOTIDE SEQUENCE [LARGE SCALE GENOMIC DNA]</scope>
    <source>
        <strain evidence="8 9">CCTCC AB 2017083</strain>
    </source>
</reference>
<protein>
    <recommendedName>
        <fullName evidence="7">OmpR/PhoB-type domain-containing protein</fullName>
    </recommendedName>
</protein>
<dbReference type="SMART" id="SM00862">
    <property type="entry name" value="Trans_reg_C"/>
    <property type="match status" value="1"/>
</dbReference>